<accession>A0A7K0BXB3</accession>
<evidence type="ECO:0000313" key="5">
    <source>
        <dbReference type="Proteomes" id="UP000487268"/>
    </source>
</evidence>
<dbReference type="GO" id="GO:0008239">
    <property type="term" value="F:dipeptidyl-peptidase activity"/>
    <property type="evidence" value="ECO:0007669"/>
    <property type="project" value="InterPro"/>
</dbReference>
<name>A0A7K0BXB3_9ACTN</name>
<dbReference type="InterPro" id="IPR013736">
    <property type="entry name" value="Xaa-Pro_dipept_C"/>
</dbReference>
<organism evidence="4 5">
    <name type="scientific">Actinomadura macrotermitis</name>
    <dbReference type="NCBI Taxonomy" id="2585200"/>
    <lineage>
        <taxon>Bacteria</taxon>
        <taxon>Bacillati</taxon>
        <taxon>Actinomycetota</taxon>
        <taxon>Actinomycetes</taxon>
        <taxon>Streptosporangiales</taxon>
        <taxon>Thermomonosporaceae</taxon>
        <taxon>Actinomadura</taxon>
    </lineage>
</organism>
<dbReference type="InterPro" id="IPR008979">
    <property type="entry name" value="Galactose-bd-like_sf"/>
</dbReference>
<feature type="domain" description="Xaa-Pro dipeptidyl-peptidase C-terminal" evidence="3">
    <location>
        <begin position="307"/>
        <end position="522"/>
    </location>
</feature>
<keyword evidence="5" id="KW-1185">Reference proteome</keyword>
<dbReference type="Proteomes" id="UP000487268">
    <property type="component" value="Unassembled WGS sequence"/>
</dbReference>
<dbReference type="InterPro" id="IPR029058">
    <property type="entry name" value="AB_hydrolase_fold"/>
</dbReference>
<keyword evidence="1 4" id="KW-0378">Hydrolase</keyword>
<dbReference type="InterPro" id="IPR005674">
    <property type="entry name" value="CocE/Ser_esterase"/>
</dbReference>
<dbReference type="OrthoDB" id="5240615at2"/>
<dbReference type="Pfam" id="PF08530">
    <property type="entry name" value="PepX_C"/>
    <property type="match status" value="1"/>
</dbReference>
<dbReference type="AlphaFoldDB" id="A0A7K0BXB3"/>
<proteinExistence type="predicted"/>
<dbReference type="SMART" id="SM00939">
    <property type="entry name" value="PepX_C"/>
    <property type="match status" value="1"/>
</dbReference>
<dbReference type="Gene3D" id="3.40.50.1820">
    <property type="entry name" value="alpha/beta hydrolase"/>
    <property type="match status" value="1"/>
</dbReference>
<evidence type="ECO:0000256" key="1">
    <source>
        <dbReference type="ARBA" id="ARBA00022801"/>
    </source>
</evidence>
<protein>
    <submittedName>
        <fullName evidence="4">Cocaine esterase</fullName>
        <ecNumber evidence="4">3.1.1.84</ecNumber>
    </submittedName>
</protein>
<dbReference type="SUPFAM" id="SSF53474">
    <property type="entry name" value="alpha/beta-Hydrolases"/>
    <property type="match status" value="1"/>
</dbReference>
<dbReference type="SUPFAM" id="SSF49785">
    <property type="entry name" value="Galactose-binding domain-like"/>
    <property type="match status" value="1"/>
</dbReference>
<gene>
    <name evidence="4" type="primary">cocE_2</name>
    <name evidence="4" type="ORF">ACRB68_38860</name>
</gene>
<feature type="region of interest" description="Disordered" evidence="2">
    <location>
        <begin position="366"/>
        <end position="386"/>
    </location>
</feature>
<dbReference type="InterPro" id="IPR050585">
    <property type="entry name" value="Xaa-Pro_dipeptidyl-ppase/CocE"/>
</dbReference>
<dbReference type="Gene3D" id="1.10.3020.10">
    <property type="entry name" value="alpha-amino acid ester hydrolase ( Helical cap domain)"/>
    <property type="match status" value="1"/>
</dbReference>
<dbReference type="Gene3D" id="2.60.120.260">
    <property type="entry name" value="Galactose-binding domain-like"/>
    <property type="match status" value="1"/>
</dbReference>
<evidence type="ECO:0000256" key="2">
    <source>
        <dbReference type="SAM" id="MobiDB-lite"/>
    </source>
</evidence>
<evidence type="ECO:0000259" key="3">
    <source>
        <dbReference type="SMART" id="SM00939"/>
    </source>
</evidence>
<dbReference type="PANTHER" id="PTHR43056:SF10">
    <property type="entry name" value="COCE_NOND FAMILY, PUTATIVE (AFU_ORTHOLOGUE AFUA_7G00600)-RELATED"/>
    <property type="match status" value="1"/>
</dbReference>
<dbReference type="RefSeq" id="WP_153534079.1">
    <property type="nucleotide sequence ID" value="NZ_WEGH01000002.1"/>
</dbReference>
<dbReference type="PANTHER" id="PTHR43056">
    <property type="entry name" value="PEPTIDASE S9 PROLYL OLIGOPEPTIDASE"/>
    <property type="match status" value="1"/>
</dbReference>
<dbReference type="NCBIfam" id="TIGR00976">
    <property type="entry name" value="CocE_NonD"/>
    <property type="match status" value="1"/>
</dbReference>
<evidence type="ECO:0000313" key="4">
    <source>
        <dbReference type="EMBL" id="MQY05809.1"/>
    </source>
</evidence>
<dbReference type="EMBL" id="WEGH01000002">
    <property type="protein sequence ID" value="MQY05809.1"/>
    <property type="molecule type" value="Genomic_DNA"/>
</dbReference>
<dbReference type="InterPro" id="IPR000383">
    <property type="entry name" value="Xaa-Pro-like_dom"/>
</dbReference>
<comment type="caution">
    <text evidence="4">The sequence shown here is derived from an EMBL/GenBank/DDBJ whole genome shotgun (WGS) entry which is preliminary data.</text>
</comment>
<sequence length="525" mass="56263">MAPRSMKPPRSVRLARRTLRGLPAARYGAGHEAGLRVPAADGSPLLTDHYFPLAEGDFPTLLMRSSYGRGFPWAALYGMAFAEQGFHVVLQSCRGTGGSGGDFHLWRNEPEDGRAAVAWLREQPWFNGVLGTIGPSYLAYTQWALASDPPPELRAIVAQVPFHDPHAVFYSGGVLNLENALAASAAMAFQGRGTLPYLKAVLRLACRLKKAARTRPLTDGLRVAFAEPVPFLEEALAHPDSADPFWQGAALGPADVPACLITGWYDLCLEQTLRQYARLPRASLLVGPWTHTSALDKGAADVFAESLAWLRAHLCGDDSGLRKEPVRVFVDGEPRDLPSWPPPGTPREWRLGTDLVGPDALPLSFRHDPADPTPSIGGPLLSPKAGRRDDTALAARADTLTFDSGPLTEPLEIIGPVAARLSVTTATGHGDVFARLCDVDTKGRSRNICDGVLRLTPDAPETVTVAMGATAHRFPAGHRVRLLIAGGAHPRFACNPGTGEPAHTAVRTVPVDFTVYDPSALVMPG</sequence>
<dbReference type="Pfam" id="PF02129">
    <property type="entry name" value="Peptidase_S15"/>
    <property type="match status" value="1"/>
</dbReference>
<dbReference type="EC" id="3.1.1.84" evidence="4"/>
<reference evidence="4 5" key="1">
    <citation type="submission" date="2019-10" db="EMBL/GenBank/DDBJ databases">
        <title>Actinomadura rubteroloni sp. nov. and Actinomadura macrotermitis sp. nov., isolated from the gut of fungus growing-termite Macrotermes natalensis.</title>
        <authorList>
            <person name="Benndorf R."/>
            <person name="Martin K."/>
            <person name="Kuefner M."/>
            <person name="De Beer W."/>
            <person name="Kaster A.-K."/>
            <person name="Vollmers J."/>
            <person name="Poulsen M."/>
            <person name="Beemelmanns C."/>
        </authorList>
    </citation>
    <scope>NUCLEOTIDE SEQUENCE [LARGE SCALE GENOMIC DNA]</scope>
    <source>
        <strain evidence="4 5">RB68</strain>
    </source>
</reference>